<accession>I1GRG3</accession>
<evidence type="ECO:0000313" key="5">
    <source>
        <dbReference type="Proteomes" id="UP000008810"/>
    </source>
</evidence>
<evidence type="ECO:0000313" key="4">
    <source>
        <dbReference type="EnsemblPlants" id="KQK14806"/>
    </source>
</evidence>
<sequence>MEAEGGQGDDGEVNQKGGEAVKPLPHQRLVSQPTKSKKSKKKVWKASQREDEQGREVKPDRGGGAVLPKVKDNLLKKEIKKLEMEMKVADTLEDKVVLVQIERRLNLLNMVMEKLNMGMDVMSICKDKVDLLMTEIEKLHMGIEVPATLEDKAVQNEWGRNLLMMDIEKLSMQMEAAATLEDKAVQTEPGLNLEKAMEPVAGGEPKLKVKEVKTEPGQTLEEKAMEPAADAEPELKVKAVRTESGLTLEEKAMEPAADAEPELKVKAVQTEPGLTLEKKATEPVADAEPELKVKAVQTEPGLTLEEKAMEPVADAEPELKVKAVQTEPGLTLEEKAMEPVADAEPELKVKAEKKDPVLPLKFLLFIKGLHIVACRDFTEYDPRRRGWICTRFCDFNIAFFDMDAESDIIRGPPLNEVTDSQRHSIPSSSVNFISLKIIQSDDPFPVGVFGTVLARDEVDFKCVYLFRREREDSQHISSVGDMLALTGPCRALCLSGGRLYFEINLKIKGADITDDRDFSKGVIIHSEVPFAMQPTTKLLSSWRSTVELVLSPIPFPVAATIEVNILNGPRGVPFNGKITAWTTGNADNHIILYEYDDSKEAGACVVEDSGSVVLSCNLVAVPLPICLSDEVDEIVLNICFFTDDGAGRTSVALEYPEEEKVCHHGSSELQVKVAWTAIFIKPVSDEIMKRRSAEPKNSFKLY</sequence>
<dbReference type="RefSeq" id="XP_003562506.2">
    <property type="nucleotide sequence ID" value="XM_003562458.4"/>
</dbReference>
<organism evidence="4">
    <name type="scientific">Brachypodium distachyon</name>
    <name type="common">Purple false brome</name>
    <name type="synonym">Trachynia distachya</name>
    <dbReference type="NCBI Taxonomy" id="15368"/>
    <lineage>
        <taxon>Eukaryota</taxon>
        <taxon>Viridiplantae</taxon>
        <taxon>Streptophyta</taxon>
        <taxon>Embryophyta</taxon>
        <taxon>Tracheophyta</taxon>
        <taxon>Spermatophyta</taxon>
        <taxon>Magnoliopsida</taxon>
        <taxon>Liliopsida</taxon>
        <taxon>Poales</taxon>
        <taxon>Poaceae</taxon>
        <taxon>BOP clade</taxon>
        <taxon>Pooideae</taxon>
        <taxon>Stipodae</taxon>
        <taxon>Brachypodieae</taxon>
        <taxon>Brachypodium</taxon>
    </lineage>
</organism>
<dbReference type="OrthoDB" id="686435at2759"/>
<dbReference type="AlphaFoldDB" id="I1GRG3"/>
<feature type="compositionally biased region" description="Acidic residues" evidence="1">
    <location>
        <begin position="1"/>
        <end position="12"/>
    </location>
</feature>
<feature type="compositionally biased region" description="Basic and acidic residues" evidence="1">
    <location>
        <begin position="47"/>
        <end position="61"/>
    </location>
</feature>
<dbReference type="EMBL" id="CM000880">
    <property type="protein sequence ID" value="KQK14806.1"/>
    <property type="molecule type" value="Genomic_DNA"/>
</dbReference>
<evidence type="ECO:0000313" key="3">
    <source>
        <dbReference type="EMBL" id="KQK14806.1"/>
    </source>
</evidence>
<dbReference type="STRING" id="15368.I1GRG3"/>
<feature type="compositionally biased region" description="Basic residues" evidence="1">
    <location>
        <begin position="35"/>
        <end position="44"/>
    </location>
</feature>
<dbReference type="ExpressionAtlas" id="I1GRG3">
    <property type="expression patterns" value="baseline and differential"/>
</dbReference>
<protein>
    <recommendedName>
        <fullName evidence="2">DUF6598 domain-containing protein</fullName>
    </recommendedName>
</protein>
<dbReference type="Proteomes" id="UP000008810">
    <property type="component" value="Chromosome 1"/>
</dbReference>
<reference evidence="3" key="2">
    <citation type="submission" date="2017-06" db="EMBL/GenBank/DDBJ databases">
        <title>WGS assembly of Brachypodium distachyon.</title>
        <authorList>
            <consortium name="The International Brachypodium Initiative"/>
            <person name="Lucas S."/>
            <person name="Harmon-Smith M."/>
            <person name="Lail K."/>
            <person name="Tice H."/>
            <person name="Grimwood J."/>
            <person name="Bruce D."/>
            <person name="Barry K."/>
            <person name="Shu S."/>
            <person name="Lindquist E."/>
            <person name="Wang M."/>
            <person name="Pitluck S."/>
            <person name="Vogel J.P."/>
            <person name="Garvin D.F."/>
            <person name="Mockler T.C."/>
            <person name="Schmutz J."/>
            <person name="Rokhsar D."/>
            <person name="Bevan M.W."/>
        </authorList>
    </citation>
    <scope>NUCLEOTIDE SEQUENCE</scope>
    <source>
        <strain evidence="3">Bd21</strain>
    </source>
</reference>
<reference evidence="3 4" key="1">
    <citation type="journal article" date="2010" name="Nature">
        <title>Genome sequencing and analysis of the model grass Brachypodium distachyon.</title>
        <authorList>
            <consortium name="International Brachypodium Initiative"/>
        </authorList>
    </citation>
    <scope>NUCLEOTIDE SEQUENCE [LARGE SCALE GENOMIC DNA]</scope>
    <source>
        <strain evidence="3 4">Bd21</strain>
    </source>
</reference>
<dbReference type="Pfam" id="PF20241">
    <property type="entry name" value="DUF6598"/>
    <property type="match status" value="1"/>
</dbReference>
<dbReference type="Gramene" id="KQK14806">
    <property type="protein sequence ID" value="KQK14806"/>
    <property type="gene ID" value="BRADI_1g18700v3"/>
</dbReference>
<reference evidence="4" key="3">
    <citation type="submission" date="2018-08" db="UniProtKB">
        <authorList>
            <consortium name="EnsemblPlants"/>
        </authorList>
    </citation>
    <scope>IDENTIFICATION</scope>
    <source>
        <strain evidence="4">cv. Bd21</strain>
    </source>
</reference>
<keyword evidence="5" id="KW-1185">Reference proteome</keyword>
<evidence type="ECO:0000256" key="1">
    <source>
        <dbReference type="SAM" id="MobiDB-lite"/>
    </source>
</evidence>
<dbReference type="PANTHER" id="PTHR33065:SF187">
    <property type="entry name" value="DUF6598 DOMAIN-CONTAINING PROTEIN"/>
    <property type="match status" value="1"/>
</dbReference>
<dbReference type="GeneID" id="100821377"/>
<dbReference type="eggNOG" id="ENOG502R3GV">
    <property type="taxonomic scope" value="Eukaryota"/>
</dbReference>
<proteinExistence type="predicted"/>
<dbReference type="EnsemblPlants" id="KQK14806">
    <property type="protein sequence ID" value="KQK14806"/>
    <property type="gene ID" value="BRADI_1g18700v3"/>
</dbReference>
<dbReference type="PANTHER" id="PTHR33065">
    <property type="entry name" value="OS07G0486400 PROTEIN"/>
    <property type="match status" value="1"/>
</dbReference>
<name>I1GRG3_BRADI</name>
<gene>
    <name evidence="4" type="primary">LOC100821377</name>
    <name evidence="3" type="ORF">BRADI_1g18700v3</name>
</gene>
<dbReference type="KEGG" id="bdi:100821377"/>
<feature type="region of interest" description="Disordered" evidence="1">
    <location>
        <begin position="1"/>
        <end position="66"/>
    </location>
</feature>
<feature type="domain" description="DUF6598" evidence="2">
    <location>
        <begin position="429"/>
        <end position="672"/>
    </location>
</feature>
<dbReference type="InterPro" id="IPR046533">
    <property type="entry name" value="DUF6598"/>
</dbReference>
<evidence type="ECO:0000259" key="2">
    <source>
        <dbReference type="Pfam" id="PF20241"/>
    </source>
</evidence>
<dbReference type="HOGENOM" id="CLU_024541_0_0_1"/>